<dbReference type="Proteomes" id="UP000824890">
    <property type="component" value="Unassembled WGS sequence"/>
</dbReference>
<dbReference type="EMBL" id="JAGKQM010000016">
    <property type="protein sequence ID" value="KAH0873797.1"/>
    <property type="molecule type" value="Genomic_DNA"/>
</dbReference>
<proteinExistence type="predicted"/>
<comment type="caution">
    <text evidence="1">The sequence shown here is derived from an EMBL/GenBank/DDBJ whole genome shotgun (WGS) entry which is preliminary data.</text>
</comment>
<feature type="non-terminal residue" evidence="1">
    <location>
        <position position="1"/>
    </location>
</feature>
<reference evidence="1 2" key="1">
    <citation type="submission" date="2021-05" db="EMBL/GenBank/DDBJ databases">
        <title>Genome Assembly of Synthetic Allotetraploid Brassica napus Reveals Homoeologous Exchanges between Subgenomes.</title>
        <authorList>
            <person name="Davis J.T."/>
        </authorList>
    </citation>
    <scope>NUCLEOTIDE SEQUENCE [LARGE SCALE GENOMIC DNA]</scope>
    <source>
        <strain evidence="2">cv. Da-Ae</strain>
        <tissue evidence="1">Seedling</tissue>
    </source>
</reference>
<gene>
    <name evidence="1" type="ORF">HID58_071159</name>
</gene>
<protein>
    <submittedName>
        <fullName evidence="1">Uncharacterized protein</fullName>
    </submittedName>
</protein>
<evidence type="ECO:0000313" key="1">
    <source>
        <dbReference type="EMBL" id="KAH0873797.1"/>
    </source>
</evidence>
<sequence>HQYLAVHIYFTDLFLTNSFNHPRLLFIVQVNGGLVFYPAPQAPNPHAKYSLVTKCYKTHSSYSLDIYFSLYGLKK</sequence>
<accession>A0ABQ7Z0T3</accession>
<name>A0ABQ7Z0T3_BRANA</name>
<evidence type="ECO:0000313" key="2">
    <source>
        <dbReference type="Proteomes" id="UP000824890"/>
    </source>
</evidence>
<organism evidence="1 2">
    <name type="scientific">Brassica napus</name>
    <name type="common">Rape</name>
    <dbReference type="NCBI Taxonomy" id="3708"/>
    <lineage>
        <taxon>Eukaryota</taxon>
        <taxon>Viridiplantae</taxon>
        <taxon>Streptophyta</taxon>
        <taxon>Embryophyta</taxon>
        <taxon>Tracheophyta</taxon>
        <taxon>Spermatophyta</taxon>
        <taxon>Magnoliopsida</taxon>
        <taxon>eudicotyledons</taxon>
        <taxon>Gunneridae</taxon>
        <taxon>Pentapetalae</taxon>
        <taxon>rosids</taxon>
        <taxon>malvids</taxon>
        <taxon>Brassicales</taxon>
        <taxon>Brassicaceae</taxon>
        <taxon>Brassiceae</taxon>
        <taxon>Brassica</taxon>
    </lineage>
</organism>
<keyword evidence="2" id="KW-1185">Reference proteome</keyword>